<dbReference type="PANTHER" id="PTHR43046">
    <property type="entry name" value="GDP-MANNOSE MANNOSYL HYDROLASE"/>
    <property type="match status" value="1"/>
</dbReference>
<comment type="caution">
    <text evidence="5">The sequence shown here is derived from an EMBL/GenBank/DDBJ whole genome shotgun (WGS) entry which is preliminary data.</text>
</comment>
<reference evidence="5 6" key="1">
    <citation type="submission" date="2015-07" db="EMBL/GenBank/DDBJ databases">
        <title>Genome sequence of Levilinea saccharolytica DSM 16555.</title>
        <authorList>
            <person name="Hemp J."/>
            <person name="Ward L.M."/>
            <person name="Pace L.A."/>
            <person name="Fischer W.W."/>
        </authorList>
    </citation>
    <scope>NUCLEOTIDE SEQUENCE [LARGE SCALE GENOMIC DNA]</scope>
    <source>
        <strain evidence="5 6">KIBI-1</strain>
    </source>
</reference>
<dbReference type="Proteomes" id="UP000050501">
    <property type="component" value="Unassembled WGS sequence"/>
</dbReference>
<dbReference type="GO" id="GO:0016787">
    <property type="term" value="F:hydrolase activity"/>
    <property type="evidence" value="ECO:0007669"/>
    <property type="project" value="UniProtKB-KW"/>
</dbReference>
<protein>
    <recommendedName>
        <fullName evidence="4">Nudix hydrolase domain-containing protein</fullName>
    </recommendedName>
</protein>
<organism evidence="5 6">
    <name type="scientific">Levilinea saccharolytica</name>
    <dbReference type="NCBI Taxonomy" id="229921"/>
    <lineage>
        <taxon>Bacteria</taxon>
        <taxon>Bacillati</taxon>
        <taxon>Chloroflexota</taxon>
        <taxon>Anaerolineae</taxon>
        <taxon>Anaerolineales</taxon>
        <taxon>Anaerolineaceae</taxon>
        <taxon>Levilinea</taxon>
    </lineage>
</organism>
<evidence type="ECO:0000313" key="5">
    <source>
        <dbReference type="EMBL" id="KPL90706.1"/>
    </source>
</evidence>
<dbReference type="PROSITE" id="PS00893">
    <property type="entry name" value="NUDIX_BOX"/>
    <property type="match status" value="1"/>
</dbReference>
<name>A0A0N8GSZ9_9CHLR</name>
<accession>A0A0N8GSZ9</accession>
<comment type="cofactor">
    <cofactor evidence="1">
        <name>Mg(2+)</name>
        <dbReference type="ChEBI" id="CHEBI:18420"/>
    </cofactor>
</comment>
<dbReference type="PRINTS" id="PR00502">
    <property type="entry name" value="NUDIXFAMILY"/>
</dbReference>
<dbReference type="PANTHER" id="PTHR43046:SF14">
    <property type="entry name" value="MUTT_NUDIX FAMILY PROTEIN"/>
    <property type="match status" value="1"/>
</dbReference>
<dbReference type="AlphaFoldDB" id="A0A0N8GSZ9"/>
<dbReference type="PROSITE" id="PS51462">
    <property type="entry name" value="NUDIX"/>
    <property type="match status" value="1"/>
</dbReference>
<evidence type="ECO:0000259" key="4">
    <source>
        <dbReference type="PROSITE" id="PS51462"/>
    </source>
</evidence>
<gene>
    <name evidence="5" type="ORF">ADN01_02380</name>
</gene>
<evidence type="ECO:0000256" key="2">
    <source>
        <dbReference type="ARBA" id="ARBA00022801"/>
    </source>
</evidence>
<dbReference type="Pfam" id="PF00293">
    <property type="entry name" value="NUDIX"/>
    <property type="match status" value="1"/>
</dbReference>
<keyword evidence="6" id="KW-1185">Reference proteome</keyword>
<feature type="domain" description="Nudix hydrolase" evidence="4">
    <location>
        <begin position="22"/>
        <end position="147"/>
    </location>
</feature>
<evidence type="ECO:0000256" key="3">
    <source>
        <dbReference type="RuleBase" id="RU003476"/>
    </source>
</evidence>
<evidence type="ECO:0000256" key="1">
    <source>
        <dbReference type="ARBA" id="ARBA00001946"/>
    </source>
</evidence>
<proteinExistence type="inferred from homology"/>
<dbReference type="Gene3D" id="3.90.79.10">
    <property type="entry name" value="Nucleoside Triphosphate Pyrophosphohydrolase"/>
    <property type="match status" value="1"/>
</dbReference>
<dbReference type="InterPro" id="IPR000086">
    <property type="entry name" value="NUDIX_hydrolase_dom"/>
</dbReference>
<dbReference type="InterPro" id="IPR015797">
    <property type="entry name" value="NUDIX_hydrolase-like_dom_sf"/>
</dbReference>
<dbReference type="InterPro" id="IPR020476">
    <property type="entry name" value="Nudix_hydrolase"/>
</dbReference>
<dbReference type="SUPFAM" id="SSF55811">
    <property type="entry name" value="Nudix"/>
    <property type="match status" value="1"/>
</dbReference>
<dbReference type="InterPro" id="IPR020084">
    <property type="entry name" value="NUDIX_hydrolase_CS"/>
</dbReference>
<evidence type="ECO:0000313" key="6">
    <source>
        <dbReference type="Proteomes" id="UP000050501"/>
    </source>
</evidence>
<comment type="similarity">
    <text evidence="3">Belongs to the Nudix hydrolase family.</text>
</comment>
<keyword evidence="2 3" id="KW-0378">Hydrolase</keyword>
<dbReference type="STRING" id="229921.ADN01_02380"/>
<sequence>MVLDDQHEREACPACGWVFYPHWKVSAGVAVEANGKALLARRAFDPWKDMWYFPAGFVEVDELPEAAAVREAREETGLEVRIGGLVGVFPYDDPRGNGLFFLYRGEAVGGKLTCTEEIRELGYFAPEALPQPICTAHAEAVSVWARGAKA</sequence>
<dbReference type="EMBL" id="LGCM01000010">
    <property type="protein sequence ID" value="KPL90706.1"/>
    <property type="molecule type" value="Genomic_DNA"/>
</dbReference>